<dbReference type="Pfam" id="PF13440">
    <property type="entry name" value="Polysacc_synt_3"/>
    <property type="match status" value="1"/>
</dbReference>
<protein>
    <submittedName>
        <fullName evidence="8">Lipopolysaccharide biosynthesis protein</fullName>
    </submittedName>
</protein>
<feature type="transmembrane region" description="Helical" evidence="7">
    <location>
        <begin position="174"/>
        <end position="192"/>
    </location>
</feature>
<dbReference type="Proteomes" id="UP000225275">
    <property type="component" value="Unassembled WGS sequence"/>
</dbReference>
<evidence type="ECO:0000313" key="8">
    <source>
        <dbReference type="EMBL" id="PFG90136.1"/>
    </source>
</evidence>
<feature type="transmembrane region" description="Helical" evidence="7">
    <location>
        <begin position="411"/>
        <end position="431"/>
    </location>
</feature>
<evidence type="ECO:0000256" key="7">
    <source>
        <dbReference type="SAM" id="Phobius"/>
    </source>
</evidence>
<organism evidence="8 9">
    <name type="scientific">Lactococcus lactis</name>
    <dbReference type="NCBI Taxonomy" id="1358"/>
    <lineage>
        <taxon>Bacteria</taxon>
        <taxon>Bacillati</taxon>
        <taxon>Bacillota</taxon>
        <taxon>Bacilli</taxon>
        <taxon>Lactobacillales</taxon>
        <taxon>Streptococcaceae</taxon>
        <taxon>Lactococcus</taxon>
    </lineage>
</organism>
<dbReference type="InterPro" id="IPR050833">
    <property type="entry name" value="Poly_Biosynth_Transport"/>
</dbReference>
<evidence type="ECO:0000256" key="5">
    <source>
        <dbReference type="ARBA" id="ARBA00022989"/>
    </source>
</evidence>
<feature type="transmembrane region" description="Helical" evidence="7">
    <location>
        <begin position="112"/>
        <end position="136"/>
    </location>
</feature>
<keyword evidence="6 7" id="KW-0472">Membrane</keyword>
<evidence type="ECO:0000256" key="3">
    <source>
        <dbReference type="ARBA" id="ARBA00022475"/>
    </source>
</evidence>
<evidence type="ECO:0000256" key="2">
    <source>
        <dbReference type="ARBA" id="ARBA00007430"/>
    </source>
</evidence>
<sequence>MEEIKLKSFKKGIIFTSLGTYSNFLVQLIVNMILSRILTPKDYGVVAIMQVFIIFFNLMIESGMGPAIIQNKTLNDSDYKNIFNFSAIFSIILAICFGFLGNLLAVIYNNDIYLNLTWVQAISIVFNGLNIVPTALLNKRMKFKTVNFTLIVSNFFAAIVGITTALLGSGVYSLLYSAITSAFLNFILNRHITKITLSPKLEKRSIVEIWDFSKNQFGFNFINYFSRNSDNILIGKFMGDIYLANYSKAYQLLMLPNQMFLSVINPVLQPVLSEYQDDVEYIKSFYYKIIQFLGLIGVPLSVFLSTSSRQIIFFMFGHQWGAAVVPFSILSLTVWCQLTVSTTGSIFQARNQANILFFTGSISALILVTSIIIGVFSESIVGVSISLSIGFFFAFFWNFSQLIVRSLHSSFIEFLILFKPAAFLGVITFITLHLESYFDPKNYTISLLIRGLIFILVMTSYIIFTDQKNNIKILLKK</sequence>
<evidence type="ECO:0000256" key="1">
    <source>
        <dbReference type="ARBA" id="ARBA00004651"/>
    </source>
</evidence>
<dbReference type="AlphaFoldDB" id="A0AAP8JEZ6"/>
<feature type="transmembrane region" description="Helical" evidence="7">
    <location>
        <begin position="43"/>
        <end position="60"/>
    </location>
</feature>
<accession>A0AAP8JEZ6</accession>
<feature type="transmembrane region" description="Helical" evidence="7">
    <location>
        <begin position="443"/>
        <end position="464"/>
    </location>
</feature>
<name>A0AAP8JEZ6_9LACT</name>
<feature type="transmembrane region" description="Helical" evidence="7">
    <location>
        <begin position="285"/>
        <end position="305"/>
    </location>
</feature>
<keyword evidence="5 7" id="KW-1133">Transmembrane helix</keyword>
<dbReference type="PANTHER" id="PTHR30250:SF10">
    <property type="entry name" value="LIPOPOLYSACCHARIDE BIOSYNTHESIS PROTEIN WZXC"/>
    <property type="match status" value="1"/>
</dbReference>
<feature type="transmembrane region" description="Helical" evidence="7">
    <location>
        <begin position="12"/>
        <end position="37"/>
    </location>
</feature>
<keyword evidence="4 7" id="KW-0812">Transmembrane</keyword>
<evidence type="ECO:0000256" key="6">
    <source>
        <dbReference type="ARBA" id="ARBA00023136"/>
    </source>
</evidence>
<reference evidence="8" key="1">
    <citation type="submission" date="2017-01" db="EMBL/GenBank/DDBJ databases">
        <authorList>
            <person name="Lo R."/>
        </authorList>
    </citation>
    <scope>NUCLEOTIDE SEQUENCE</scope>
    <source>
        <strain evidence="8">537</strain>
    </source>
</reference>
<dbReference type="PANTHER" id="PTHR30250">
    <property type="entry name" value="PST FAMILY PREDICTED COLANIC ACID TRANSPORTER"/>
    <property type="match status" value="1"/>
</dbReference>
<dbReference type="CDD" id="cd13127">
    <property type="entry name" value="MATE_tuaB_like"/>
    <property type="match status" value="1"/>
</dbReference>
<keyword evidence="3" id="KW-1003">Cell membrane</keyword>
<feature type="transmembrane region" description="Helical" evidence="7">
    <location>
        <begin position="148"/>
        <end position="168"/>
    </location>
</feature>
<dbReference type="EMBL" id="MTJS01000001">
    <property type="protein sequence ID" value="PFG90136.1"/>
    <property type="molecule type" value="Genomic_DNA"/>
</dbReference>
<comment type="similarity">
    <text evidence="2">Belongs to the polysaccharide synthase family.</text>
</comment>
<feature type="transmembrane region" description="Helical" evidence="7">
    <location>
        <begin position="380"/>
        <end position="399"/>
    </location>
</feature>
<dbReference type="GO" id="GO:0005886">
    <property type="term" value="C:plasma membrane"/>
    <property type="evidence" value="ECO:0007669"/>
    <property type="project" value="UniProtKB-SubCell"/>
</dbReference>
<evidence type="ECO:0000313" key="9">
    <source>
        <dbReference type="Proteomes" id="UP000225275"/>
    </source>
</evidence>
<reference evidence="8" key="2">
    <citation type="journal article" date="2018" name="Food Control">
        <title>Characterization of Lactococcus lactis isolates from herbs, fruits and vegetables for use as biopreservatives against Listeria monocytogenes in cheese.</title>
        <authorList>
            <person name="Ho V."/>
            <person name="Lo R."/>
            <person name="Bansal N."/>
            <person name="Turner M.S."/>
        </authorList>
    </citation>
    <scope>NUCLEOTIDE SEQUENCE</scope>
    <source>
        <strain evidence="8">537</strain>
    </source>
</reference>
<feature type="transmembrane region" description="Helical" evidence="7">
    <location>
        <begin position="81"/>
        <end position="100"/>
    </location>
</feature>
<gene>
    <name evidence="8" type="ORF">BW154_00720</name>
</gene>
<comment type="subcellular location">
    <subcellularLocation>
        <location evidence="1">Cell membrane</location>
        <topology evidence="1">Multi-pass membrane protein</topology>
    </subcellularLocation>
</comment>
<proteinExistence type="inferred from homology"/>
<evidence type="ECO:0000256" key="4">
    <source>
        <dbReference type="ARBA" id="ARBA00022692"/>
    </source>
</evidence>
<feature type="transmembrane region" description="Helical" evidence="7">
    <location>
        <begin position="355"/>
        <end position="374"/>
    </location>
</feature>
<comment type="caution">
    <text evidence="8">The sequence shown here is derived from an EMBL/GenBank/DDBJ whole genome shotgun (WGS) entry which is preliminary data.</text>
</comment>
<feature type="transmembrane region" description="Helical" evidence="7">
    <location>
        <begin position="311"/>
        <end position="335"/>
    </location>
</feature>